<dbReference type="Gene3D" id="3.30.420.10">
    <property type="entry name" value="Ribonuclease H-like superfamily/Ribonuclease H"/>
    <property type="match status" value="1"/>
</dbReference>
<evidence type="ECO:0000256" key="3">
    <source>
        <dbReference type="ARBA" id="ARBA00022695"/>
    </source>
</evidence>
<accession>A0A8S2WRJ1</accession>
<keyword evidence="2" id="KW-0808">Transferase</keyword>
<dbReference type="CDD" id="cd09274">
    <property type="entry name" value="RNase_HI_RT_Ty3"/>
    <property type="match status" value="1"/>
</dbReference>
<dbReference type="GO" id="GO:0004519">
    <property type="term" value="F:endonuclease activity"/>
    <property type="evidence" value="ECO:0007669"/>
    <property type="project" value="UniProtKB-KW"/>
</dbReference>
<dbReference type="InterPro" id="IPR043128">
    <property type="entry name" value="Rev_trsase/Diguanyl_cyclase"/>
</dbReference>
<organism evidence="9 10">
    <name type="scientific">Didymodactylos carnosus</name>
    <dbReference type="NCBI Taxonomy" id="1234261"/>
    <lineage>
        <taxon>Eukaryota</taxon>
        <taxon>Metazoa</taxon>
        <taxon>Spiralia</taxon>
        <taxon>Gnathifera</taxon>
        <taxon>Rotifera</taxon>
        <taxon>Eurotatoria</taxon>
        <taxon>Bdelloidea</taxon>
        <taxon>Philodinida</taxon>
        <taxon>Philodinidae</taxon>
        <taxon>Didymodactylos</taxon>
    </lineage>
</organism>
<feature type="non-terminal residue" evidence="9">
    <location>
        <position position="1"/>
    </location>
</feature>
<dbReference type="Gene3D" id="1.10.340.70">
    <property type="match status" value="1"/>
</dbReference>
<evidence type="ECO:0000256" key="2">
    <source>
        <dbReference type="ARBA" id="ARBA00022679"/>
    </source>
</evidence>
<evidence type="ECO:0000313" key="10">
    <source>
        <dbReference type="Proteomes" id="UP000681722"/>
    </source>
</evidence>
<dbReference type="FunFam" id="1.10.340.70:FF:000001">
    <property type="entry name" value="Retrovirus-related Pol polyprotein from transposon gypsy-like Protein"/>
    <property type="match status" value="1"/>
</dbReference>
<dbReference type="InterPro" id="IPR041588">
    <property type="entry name" value="Integrase_H2C2"/>
</dbReference>
<dbReference type="Pfam" id="PF17917">
    <property type="entry name" value="RT_RNaseH"/>
    <property type="match status" value="1"/>
</dbReference>
<dbReference type="FunFam" id="3.10.10.10:FF:000007">
    <property type="entry name" value="Retrovirus-related Pol polyprotein from transposon 17.6-like Protein"/>
    <property type="match status" value="1"/>
</dbReference>
<dbReference type="GO" id="GO:0003676">
    <property type="term" value="F:nucleic acid binding"/>
    <property type="evidence" value="ECO:0007669"/>
    <property type="project" value="InterPro"/>
</dbReference>
<dbReference type="InterPro" id="IPR036397">
    <property type="entry name" value="RNaseH_sf"/>
</dbReference>
<evidence type="ECO:0000256" key="1">
    <source>
        <dbReference type="ARBA" id="ARBA00022670"/>
    </source>
</evidence>
<sequence>RSQHQQTRVKFEEHLNNRQIYYIKTLQDVMIPPLSAKIIQAITTAPQVTTAMFTPSSRVMNKQHVVAPHALLMINHNITAISLLNTTKSAKTIVKGTNLGTIEQQEDHRCCYVNPYRQIKQQPTSSPHYQPVHHCVSSVTSSGVGQKSTSSVTSTIAQLVSHLPTQQRQQLEPVLLKHSAVFDTSKITTINNNNVEHRIPVQPRHQPIQSYPYRKAAKETQIINEQVKEMLENHIIRPSTNYRKLNLITERDVYPLPRIDDIIDKLSDSNYFSTLDLKAGYWQIPVAEGDKKKTAFVTTDGLYEFNVLPFGLSNAPSTFQRVINSVLGTLRWDIALVYLDDIIVYSPTFEKHVKHMDMVLTALEKANVKLNSVKCTLARKELDYLGYRITRAGIKPTSSNVNKALDFPVPSTAKAAYSFVQMAQFYRRFIPNFSTIAAPLNAFKNKHAEFKWTKQCQEAFQTLKQRLAQYPVLAFDDGKSKLTLKLNTDASNCGLGGVLHQITEDGKAKPIQYLSRSLSPREKKYSTVEKECLALVWSITKLRPYLYARDFTVITDHHPLCWLNKQSSKNGRLDRWSLQLQEYSFNIKHASGRSNCVADCLSRYPVEKPDDIADQQLEVMTGLMNNINMAITSSFDSTAIQRHQLKDTKIKLLYDQLKMGHPIKSFELETSVVHKIIERRGQSKLKLPLIPTSMIQELLHAYHNNPTSGHLGVNKTWNKIRNRYYWSGMYNTIKQHVLSCTKCQQFKVSRKKSAGTLEPIEPPAGVLDLIGLDFVGPVLQSTSGNKYILVCTDYLSKWAVTQATPNCTAETAAKFLVEK</sequence>
<dbReference type="CDD" id="cd01647">
    <property type="entry name" value="RT_LTR"/>
    <property type="match status" value="1"/>
</dbReference>
<proteinExistence type="predicted"/>
<dbReference type="Proteomes" id="UP000681722">
    <property type="component" value="Unassembled WGS sequence"/>
</dbReference>
<evidence type="ECO:0000256" key="5">
    <source>
        <dbReference type="ARBA" id="ARBA00022759"/>
    </source>
</evidence>
<dbReference type="Pfam" id="PF17921">
    <property type="entry name" value="Integrase_H2C2"/>
    <property type="match status" value="1"/>
</dbReference>
<dbReference type="GO" id="GO:0006508">
    <property type="term" value="P:proteolysis"/>
    <property type="evidence" value="ECO:0007669"/>
    <property type="project" value="UniProtKB-KW"/>
</dbReference>
<dbReference type="PANTHER" id="PTHR37984">
    <property type="entry name" value="PROTEIN CBG26694"/>
    <property type="match status" value="1"/>
</dbReference>
<dbReference type="InterPro" id="IPR041373">
    <property type="entry name" value="RT_RNaseH"/>
</dbReference>
<dbReference type="InterPro" id="IPR050951">
    <property type="entry name" value="Retrovirus_Pol_polyprotein"/>
</dbReference>
<keyword evidence="6" id="KW-0378">Hydrolase</keyword>
<dbReference type="SUPFAM" id="SSF53098">
    <property type="entry name" value="Ribonuclease H-like"/>
    <property type="match status" value="1"/>
</dbReference>
<reference evidence="9" key="1">
    <citation type="submission" date="2021-02" db="EMBL/GenBank/DDBJ databases">
        <authorList>
            <person name="Nowell W R."/>
        </authorList>
    </citation>
    <scope>NUCLEOTIDE SEQUENCE</scope>
</reference>
<dbReference type="SUPFAM" id="SSF56672">
    <property type="entry name" value="DNA/RNA polymerases"/>
    <property type="match status" value="1"/>
</dbReference>
<dbReference type="OrthoDB" id="10055717at2759"/>
<dbReference type="Gene3D" id="3.10.20.370">
    <property type="match status" value="1"/>
</dbReference>
<dbReference type="Gene3D" id="3.10.10.10">
    <property type="entry name" value="HIV Type 1 Reverse Transcriptase, subunit A, domain 1"/>
    <property type="match status" value="2"/>
</dbReference>
<keyword evidence="4" id="KW-0540">Nuclease</keyword>
<evidence type="ECO:0000256" key="4">
    <source>
        <dbReference type="ARBA" id="ARBA00022722"/>
    </source>
</evidence>
<evidence type="ECO:0000256" key="6">
    <source>
        <dbReference type="ARBA" id="ARBA00022801"/>
    </source>
</evidence>
<dbReference type="FunFam" id="3.10.20.370:FF:000001">
    <property type="entry name" value="Retrovirus-related Pol polyprotein from transposon 17.6-like protein"/>
    <property type="match status" value="1"/>
</dbReference>
<keyword evidence="5" id="KW-0255">Endonuclease</keyword>
<dbReference type="PANTHER" id="PTHR37984:SF5">
    <property type="entry name" value="PROTEIN NYNRIN-LIKE"/>
    <property type="match status" value="1"/>
</dbReference>
<feature type="domain" description="Reverse transcriptase" evidence="8">
    <location>
        <begin position="206"/>
        <end position="389"/>
    </location>
</feature>
<dbReference type="PROSITE" id="PS50878">
    <property type="entry name" value="RT_POL"/>
    <property type="match status" value="1"/>
</dbReference>
<evidence type="ECO:0000256" key="7">
    <source>
        <dbReference type="ARBA" id="ARBA00022918"/>
    </source>
</evidence>
<evidence type="ECO:0000313" key="9">
    <source>
        <dbReference type="EMBL" id="CAF4456207.1"/>
    </source>
</evidence>
<dbReference type="GO" id="GO:0003964">
    <property type="term" value="F:RNA-directed DNA polymerase activity"/>
    <property type="evidence" value="ECO:0007669"/>
    <property type="project" value="UniProtKB-KW"/>
</dbReference>
<dbReference type="InterPro" id="IPR000477">
    <property type="entry name" value="RT_dom"/>
</dbReference>
<keyword evidence="3" id="KW-0548">Nucleotidyltransferase</keyword>
<dbReference type="Gene3D" id="3.30.70.270">
    <property type="match status" value="2"/>
</dbReference>
<name>A0A8S2WRJ1_9BILA</name>
<dbReference type="InterPro" id="IPR043502">
    <property type="entry name" value="DNA/RNA_pol_sf"/>
</dbReference>
<keyword evidence="1" id="KW-0645">Protease</keyword>
<dbReference type="AlphaFoldDB" id="A0A8S2WRJ1"/>
<feature type="non-terminal residue" evidence="9">
    <location>
        <position position="819"/>
    </location>
</feature>
<keyword evidence="7" id="KW-0695">RNA-directed DNA polymerase</keyword>
<dbReference type="FunFam" id="3.30.70.270:FF:000020">
    <property type="entry name" value="Transposon Tf2-6 polyprotein-like Protein"/>
    <property type="match status" value="1"/>
</dbReference>
<dbReference type="GO" id="GO:0008233">
    <property type="term" value="F:peptidase activity"/>
    <property type="evidence" value="ECO:0007669"/>
    <property type="project" value="UniProtKB-KW"/>
</dbReference>
<protein>
    <recommendedName>
        <fullName evidence="8">Reverse transcriptase domain-containing protein</fullName>
    </recommendedName>
</protein>
<comment type="caution">
    <text evidence="9">The sequence shown here is derived from an EMBL/GenBank/DDBJ whole genome shotgun (WGS) entry which is preliminary data.</text>
</comment>
<dbReference type="InterPro" id="IPR012337">
    <property type="entry name" value="RNaseH-like_sf"/>
</dbReference>
<dbReference type="Pfam" id="PF00078">
    <property type="entry name" value="RVT_1"/>
    <property type="match status" value="1"/>
</dbReference>
<gene>
    <name evidence="9" type="ORF">SRO942_LOCUS42496</name>
</gene>
<evidence type="ECO:0000259" key="8">
    <source>
        <dbReference type="PROSITE" id="PS50878"/>
    </source>
</evidence>
<dbReference type="EMBL" id="CAJOBC010098749">
    <property type="protein sequence ID" value="CAF4456207.1"/>
    <property type="molecule type" value="Genomic_DNA"/>
</dbReference>